<reference evidence="2 3" key="1">
    <citation type="submission" date="2021-02" db="EMBL/GenBank/DDBJ databases">
        <title>Genome assembly of Pseudopithomyces chartarum.</title>
        <authorList>
            <person name="Jauregui R."/>
            <person name="Singh J."/>
            <person name="Voisey C."/>
        </authorList>
    </citation>
    <scope>NUCLEOTIDE SEQUENCE [LARGE SCALE GENOMIC DNA]</scope>
    <source>
        <strain evidence="2 3">AGR01</strain>
    </source>
</reference>
<dbReference type="AlphaFoldDB" id="A0AAN6LWM1"/>
<feature type="region of interest" description="Disordered" evidence="1">
    <location>
        <begin position="1"/>
        <end position="70"/>
    </location>
</feature>
<feature type="compositionally biased region" description="Basic and acidic residues" evidence="1">
    <location>
        <begin position="195"/>
        <end position="209"/>
    </location>
</feature>
<feature type="compositionally biased region" description="Polar residues" evidence="1">
    <location>
        <begin position="31"/>
        <end position="50"/>
    </location>
</feature>
<organism evidence="2 3">
    <name type="scientific">Pseudopithomyces chartarum</name>
    <dbReference type="NCBI Taxonomy" id="1892770"/>
    <lineage>
        <taxon>Eukaryota</taxon>
        <taxon>Fungi</taxon>
        <taxon>Dikarya</taxon>
        <taxon>Ascomycota</taxon>
        <taxon>Pezizomycotina</taxon>
        <taxon>Dothideomycetes</taxon>
        <taxon>Pleosporomycetidae</taxon>
        <taxon>Pleosporales</taxon>
        <taxon>Massarineae</taxon>
        <taxon>Didymosphaeriaceae</taxon>
        <taxon>Pseudopithomyces</taxon>
    </lineage>
</organism>
<accession>A0AAN6LWM1</accession>
<evidence type="ECO:0000313" key="3">
    <source>
        <dbReference type="Proteomes" id="UP001280581"/>
    </source>
</evidence>
<dbReference type="EMBL" id="WVTA01000008">
    <property type="protein sequence ID" value="KAK3208123.1"/>
    <property type="molecule type" value="Genomic_DNA"/>
</dbReference>
<keyword evidence="3" id="KW-1185">Reference proteome</keyword>
<dbReference type="Proteomes" id="UP001280581">
    <property type="component" value="Unassembled WGS sequence"/>
</dbReference>
<gene>
    <name evidence="2" type="ORF">GRF29_96g1445331</name>
</gene>
<feature type="region of interest" description="Disordered" evidence="1">
    <location>
        <begin position="186"/>
        <end position="209"/>
    </location>
</feature>
<feature type="compositionally biased region" description="Polar residues" evidence="1">
    <location>
        <begin position="1"/>
        <end position="14"/>
    </location>
</feature>
<evidence type="ECO:0000313" key="2">
    <source>
        <dbReference type="EMBL" id="KAK3208123.1"/>
    </source>
</evidence>
<name>A0AAN6LWM1_9PLEO</name>
<evidence type="ECO:0000256" key="1">
    <source>
        <dbReference type="SAM" id="MobiDB-lite"/>
    </source>
</evidence>
<comment type="caution">
    <text evidence="2">The sequence shown here is derived from an EMBL/GenBank/DDBJ whole genome shotgun (WGS) entry which is preliminary data.</text>
</comment>
<protein>
    <submittedName>
        <fullName evidence="2">Uncharacterized protein</fullName>
    </submittedName>
</protein>
<sequence>MKPGTDTNKQLSDQSTTSPPPSNPNPVRTIPSPTTPQTNPPDHQTTRQPPSDTPLLPHAPSTLSSATDTISSAAASATDTLSSAATSATNTISSAAASATDTLTSTATTAASTVKTAASDALAWTSVSLLCSATRYNMLISDREEKIEKLGAKPEDGRGPYGSAATAPGALSEFDVIAQGVGVSLVGGEGNGVKSGEKGEDKKGEGSGK</sequence>
<proteinExistence type="predicted"/>
<feature type="compositionally biased region" description="Low complexity" evidence="1">
    <location>
        <begin position="61"/>
        <end position="70"/>
    </location>
</feature>